<sequence length="123" mass="14010">MASLLKENSTNAENFRKLAICCDVNVVLNSIGLRWKMQILYCIADGVDQFGKISRYFPTLSDQVLSRRIAELSGEELIVKTTLPDSGRLQIQYSITEKGRELLELILRLQDWGKKWQVVPALP</sequence>
<dbReference type="Proteomes" id="UP000281028">
    <property type="component" value="Unassembled WGS sequence"/>
</dbReference>
<dbReference type="InterPro" id="IPR002577">
    <property type="entry name" value="HTH_HxlR"/>
</dbReference>
<proteinExistence type="predicted"/>
<organism evidence="4 5">
    <name type="scientific">Chitinophaga solisilvae</name>
    <dbReference type="NCBI Taxonomy" id="1233460"/>
    <lineage>
        <taxon>Bacteria</taxon>
        <taxon>Pseudomonadati</taxon>
        <taxon>Bacteroidota</taxon>
        <taxon>Chitinophagia</taxon>
        <taxon>Chitinophagales</taxon>
        <taxon>Chitinophagaceae</taxon>
        <taxon>Chitinophaga</taxon>
    </lineage>
</organism>
<dbReference type="Gene3D" id="1.10.10.10">
    <property type="entry name" value="Winged helix-like DNA-binding domain superfamily/Winged helix DNA-binding domain"/>
    <property type="match status" value="1"/>
</dbReference>
<evidence type="ECO:0000313" key="4">
    <source>
        <dbReference type="EMBL" id="NSL88107.1"/>
    </source>
</evidence>
<dbReference type="PANTHER" id="PTHR33204:SF18">
    <property type="entry name" value="TRANSCRIPTIONAL REGULATORY PROTEIN"/>
    <property type="match status" value="1"/>
</dbReference>
<evidence type="ECO:0000256" key="1">
    <source>
        <dbReference type="ARBA" id="ARBA00023015"/>
    </source>
</evidence>
<dbReference type="SUPFAM" id="SSF46785">
    <property type="entry name" value="Winged helix' DNA-binding domain"/>
    <property type="match status" value="1"/>
</dbReference>
<keyword evidence="3" id="KW-0804">Transcription</keyword>
<reference evidence="4" key="1">
    <citation type="submission" date="2020-05" db="EMBL/GenBank/DDBJ databases">
        <title>Chitinophaga laudate sp. nov., isolated from a tropical peat swamp.</title>
        <authorList>
            <person name="Goh C.B.S."/>
            <person name="Lee M.S."/>
            <person name="Parimannan S."/>
            <person name="Pasbakhsh P."/>
            <person name="Yule C.M."/>
            <person name="Rajandas H."/>
            <person name="Loke S."/>
            <person name="Croft L."/>
            <person name="Tan J.B.L."/>
        </authorList>
    </citation>
    <scope>NUCLEOTIDE SEQUENCE</scope>
    <source>
        <strain evidence="4">Mgbs1</strain>
    </source>
</reference>
<dbReference type="OrthoDB" id="7678715at2"/>
<dbReference type="Pfam" id="PF01638">
    <property type="entry name" value="HxlR"/>
    <property type="match status" value="1"/>
</dbReference>
<dbReference type="InterPro" id="IPR036388">
    <property type="entry name" value="WH-like_DNA-bd_sf"/>
</dbReference>
<dbReference type="GO" id="GO:0003677">
    <property type="term" value="F:DNA binding"/>
    <property type="evidence" value="ECO:0007669"/>
    <property type="project" value="UniProtKB-KW"/>
</dbReference>
<gene>
    <name evidence="4" type="ORF">ECE50_014765</name>
</gene>
<accession>A0A3S1B280</accession>
<dbReference type="EMBL" id="RIAR02000001">
    <property type="protein sequence ID" value="NSL88107.1"/>
    <property type="molecule type" value="Genomic_DNA"/>
</dbReference>
<dbReference type="AlphaFoldDB" id="A0A3S1B280"/>
<dbReference type="PANTHER" id="PTHR33204">
    <property type="entry name" value="TRANSCRIPTIONAL REGULATOR, MARR FAMILY"/>
    <property type="match status" value="1"/>
</dbReference>
<evidence type="ECO:0000313" key="5">
    <source>
        <dbReference type="Proteomes" id="UP000281028"/>
    </source>
</evidence>
<keyword evidence="1" id="KW-0805">Transcription regulation</keyword>
<dbReference type="PROSITE" id="PS51118">
    <property type="entry name" value="HTH_HXLR"/>
    <property type="match status" value="1"/>
</dbReference>
<protein>
    <submittedName>
        <fullName evidence="4">Helix-turn-helix transcriptional regulator</fullName>
    </submittedName>
</protein>
<evidence type="ECO:0000256" key="2">
    <source>
        <dbReference type="ARBA" id="ARBA00023125"/>
    </source>
</evidence>
<name>A0A3S1B280_9BACT</name>
<keyword evidence="5" id="KW-1185">Reference proteome</keyword>
<keyword evidence="2" id="KW-0238">DNA-binding</keyword>
<comment type="caution">
    <text evidence="4">The sequence shown here is derived from an EMBL/GenBank/DDBJ whole genome shotgun (WGS) entry which is preliminary data.</text>
</comment>
<dbReference type="InterPro" id="IPR036390">
    <property type="entry name" value="WH_DNA-bd_sf"/>
</dbReference>
<evidence type="ECO:0000256" key="3">
    <source>
        <dbReference type="ARBA" id="ARBA00023163"/>
    </source>
</evidence>